<gene>
    <name evidence="6" type="ORF">RW1_041_00760</name>
</gene>
<dbReference type="Proteomes" id="UP000019491">
    <property type="component" value="Unassembled WGS sequence"/>
</dbReference>
<name>X0PW84_RHOWR</name>
<dbReference type="PIRSF" id="PIRSF002741">
    <property type="entry name" value="MppA"/>
    <property type="match status" value="1"/>
</dbReference>
<dbReference type="PANTHER" id="PTHR30290:SF9">
    <property type="entry name" value="OLIGOPEPTIDE-BINDING PROTEIN APPA"/>
    <property type="match status" value="1"/>
</dbReference>
<dbReference type="GO" id="GO:0043190">
    <property type="term" value="C:ATP-binding cassette (ABC) transporter complex"/>
    <property type="evidence" value="ECO:0007669"/>
    <property type="project" value="InterPro"/>
</dbReference>
<keyword evidence="3 4" id="KW-0732">Signal</keyword>
<dbReference type="Gene3D" id="3.10.105.10">
    <property type="entry name" value="Dipeptide-binding Protein, Domain 3"/>
    <property type="match status" value="1"/>
</dbReference>
<organism evidence="6 7">
    <name type="scientific">Rhodococcus wratislaviensis NBRC 100605</name>
    <dbReference type="NCBI Taxonomy" id="1219028"/>
    <lineage>
        <taxon>Bacteria</taxon>
        <taxon>Bacillati</taxon>
        <taxon>Actinomycetota</taxon>
        <taxon>Actinomycetes</taxon>
        <taxon>Mycobacteriales</taxon>
        <taxon>Nocardiaceae</taxon>
        <taxon>Rhodococcus</taxon>
    </lineage>
</organism>
<evidence type="ECO:0000259" key="5">
    <source>
        <dbReference type="Pfam" id="PF00496"/>
    </source>
</evidence>
<dbReference type="GO" id="GO:0015833">
    <property type="term" value="P:peptide transport"/>
    <property type="evidence" value="ECO:0007669"/>
    <property type="project" value="TreeGrafter"/>
</dbReference>
<protein>
    <submittedName>
        <fullName evidence="6">Putative ABC transporter substrate-binding protein</fullName>
    </submittedName>
</protein>
<dbReference type="CDD" id="cd00995">
    <property type="entry name" value="PBP2_NikA_DppA_OppA_like"/>
    <property type="match status" value="1"/>
</dbReference>
<comment type="similarity">
    <text evidence="1">Belongs to the bacterial solute-binding protein 5 family.</text>
</comment>
<dbReference type="Pfam" id="PF00496">
    <property type="entry name" value="SBP_bac_5"/>
    <property type="match status" value="1"/>
</dbReference>
<dbReference type="GO" id="GO:1904680">
    <property type="term" value="F:peptide transmembrane transporter activity"/>
    <property type="evidence" value="ECO:0007669"/>
    <property type="project" value="TreeGrafter"/>
</dbReference>
<feature type="chain" id="PRO_5039724558" evidence="4">
    <location>
        <begin position="21"/>
        <end position="512"/>
    </location>
</feature>
<dbReference type="PROSITE" id="PS51257">
    <property type="entry name" value="PROKAR_LIPOPROTEIN"/>
    <property type="match status" value="1"/>
</dbReference>
<proteinExistence type="inferred from homology"/>
<dbReference type="AlphaFoldDB" id="X0PW84"/>
<evidence type="ECO:0000256" key="1">
    <source>
        <dbReference type="ARBA" id="ARBA00005695"/>
    </source>
</evidence>
<comment type="caution">
    <text evidence="6">The sequence shown here is derived from an EMBL/GenBank/DDBJ whole genome shotgun (WGS) entry which is preliminary data.</text>
</comment>
<dbReference type="InterPro" id="IPR039424">
    <property type="entry name" value="SBP_5"/>
</dbReference>
<sequence>MARKAMSLVAVAATIVMATASLSGCSGSMAGRDDGVLKVRIAEDPGTLDPHTGKSGTSLVIAGYLYDTLVGRSPEGKVVPRLATDWEVSPTSATFTIREDITCSDGTPLKPSDIAANFERLKDPKTQSPYAVNFLGSTAYTVTSDDAAGTFSIETPEPFGALLYNLSGFPRIVCAAGLDDTTTLERASHGTGPYVLEKVSPGDRYTLKAREGYAWGPEGSTAAEGRAPDTVELVVVPNDTTAANLLLSGGLDLASVDGTERARLEERDEIASQDVAQGITTLLINQAEGHPGADAAIREALVHAVDRGAMTQAGLGQYGAVADSLLLPDAPCYAPSTGESLPDFDVDAARTVLEGKGLSLKIYSIGVAGSEYVSETWRALGVDTELNVGDQTGPGMDVIFGGGDWDAVLLPFSGVVQLSTMAPILTGESPPAGSNFASVDNPTFLRLATEASASVGDGACESASEAQRQVFQNSDIAPMSFITSGIFYRHGVEYRLAGSREEAASLTLTDGQ</sequence>
<accession>X0PW84</accession>
<evidence type="ECO:0000256" key="2">
    <source>
        <dbReference type="ARBA" id="ARBA00022448"/>
    </source>
</evidence>
<dbReference type="InterPro" id="IPR030678">
    <property type="entry name" value="Peptide/Ni-bd"/>
</dbReference>
<reference evidence="6 7" key="1">
    <citation type="submission" date="2014-02" db="EMBL/GenBank/DDBJ databases">
        <title>Whole genome shotgun sequence of Rhodococcus wratislaviensis NBRC 100605.</title>
        <authorList>
            <person name="Hosoyama A."/>
            <person name="Tsuchikane K."/>
            <person name="Yoshida I."/>
            <person name="Ohji S."/>
            <person name="Ichikawa N."/>
            <person name="Yamazoe A."/>
            <person name="Fujita N."/>
        </authorList>
    </citation>
    <scope>NUCLEOTIDE SEQUENCE [LARGE SCALE GENOMIC DNA]</scope>
    <source>
        <strain evidence="6 7">NBRC 100605</strain>
    </source>
</reference>
<evidence type="ECO:0000256" key="3">
    <source>
        <dbReference type="ARBA" id="ARBA00022729"/>
    </source>
</evidence>
<keyword evidence="2" id="KW-0813">Transport</keyword>
<evidence type="ECO:0000313" key="6">
    <source>
        <dbReference type="EMBL" id="GAF47528.1"/>
    </source>
</evidence>
<feature type="domain" description="Solute-binding protein family 5" evidence="5">
    <location>
        <begin position="77"/>
        <end position="408"/>
    </location>
</feature>
<dbReference type="GO" id="GO:0042597">
    <property type="term" value="C:periplasmic space"/>
    <property type="evidence" value="ECO:0007669"/>
    <property type="project" value="UniProtKB-ARBA"/>
</dbReference>
<keyword evidence="7" id="KW-1185">Reference proteome</keyword>
<dbReference type="InterPro" id="IPR000914">
    <property type="entry name" value="SBP_5_dom"/>
</dbReference>
<dbReference type="SUPFAM" id="SSF53850">
    <property type="entry name" value="Periplasmic binding protein-like II"/>
    <property type="match status" value="1"/>
</dbReference>
<dbReference type="Gene3D" id="3.40.190.10">
    <property type="entry name" value="Periplasmic binding protein-like II"/>
    <property type="match status" value="1"/>
</dbReference>
<evidence type="ECO:0000256" key="4">
    <source>
        <dbReference type="SAM" id="SignalP"/>
    </source>
</evidence>
<feature type="signal peptide" evidence="4">
    <location>
        <begin position="1"/>
        <end position="20"/>
    </location>
</feature>
<dbReference type="EMBL" id="BAWF01000041">
    <property type="protein sequence ID" value="GAF47528.1"/>
    <property type="molecule type" value="Genomic_DNA"/>
</dbReference>
<evidence type="ECO:0000313" key="7">
    <source>
        <dbReference type="Proteomes" id="UP000019491"/>
    </source>
</evidence>
<dbReference type="PANTHER" id="PTHR30290">
    <property type="entry name" value="PERIPLASMIC BINDING COMPONENT OF ABC TRANSPORTER"/>
    <property type="match status" value="1"/>
</dbReference>